<evidence type="ECO:0000256" key="2">
    <source>
        <dbReference type="ARBA" id="ARBA00022692"/>
    </source>
</evidence>
<reference evidence="9" key="1">
    <citation type="journal article" date="2023" name="Mol. Phylogenet. Evol.">
        <title>Genome-scale phylogeny and comparative genomics of the fungal order Sordariales.</title>
        <authorList>
            <person name="Hensen N."/>
            <person name="Bonometti L."/>
            <person name="Westerberg I."/>
            <person name="Brannstrom I.O."/>
            <person name="Guillou S."/>
            <person name="Cros-Aarteil S."/>
            <person name="Calhoun S."/>
            <person name="Haridas S."/>
            <person name="Kuo A."/>
            <person name="Mondo S."/>
            <person name="Pangilinan J."/>
            <person name="Riley R."/>
            <person name="LaButti K."/>
            <person name="Andreopoulos B."/>
            <person name="Lipzen A."/>
            <person name="Chen C."/>
            <person name="Yan M."/>
            <person name="Daum C."/>
            <person name="Ng V."/>
            <person name="Clum A."/>
            <person name="Steindorff A."/>
            <person name="Ohm R.A."/>
            <person name="Martin F."/>
            <person name="Silar P."/>
            <person name="Natvig D.O."/>
            <person name="Lalanne C."/>
            <person name="Gautier V."/>
            <person name="Ament-Velasquez S.L."/>
            <person name="Kruys A."/>
            <person name="Hutchinson M.I."/>
            <person name="Powell A.J."/>
            <person name="Barry K."/>
            <person name="Miller A.N."/>
            <person name="Grigoriev I.V."/>
            <person name="Debuchy R."/>
            <person name="Gladieux P."/>
            <person name="Hiltunen Thoren M."/>
            <person name="Johannesson H."/>
        </authorList>
    </citation>
    <scope>NUCLEOTIDE SEQUENCE</scope>
    <source>
        <strain evidence="9">CBS 314.62</strain>
    </source>
</reference>
<dbReference type="Proteomes" id="UP001270362">
    <property type="component" value="Unassembled WGS sequence"/>
</dbReference>
<reference evidence="9" key="2">
    <citation type="submission" date="2023-06" db="EMBL/GenBank/DDBJ databases">
        <authorList>
            <consortium name="Lawrence Berkeley National Laboratory"/>
            <person name="Haridas S."/>
            <person name="Hensen N."/>
            <person name="Bonometti L."/>
            <person name="Westerberg I."/>
            <person name="Brannstrom I.O."/>
            <person name="Guillou S."/>
            <person name="Cros-Aarteil S."/>
            <person name="Calhoun S."/>
            <person name="Kuo A."/>
            <person name="Mondo S."/>
            <person name="Pangilinan J."/>
            <person name="Riley R."/>
            <person name="Labutti K."/>
            <person name="Andreopoulos B."/>
            <person name="Lipzen A."/>
            <person name="Chen C."/>
            <person name="Yanf M."/>
            <person name="Daum C."/>
            <person name="Ng V."/>
            <person name="Clum A."/>
            <person name="Steindorff A."/>
            <person name="Ohm R."/>
            <person name="Martin F."/>
            <person name="Silar P."/>
            <person name="Natvig D."/>
            <person name="Lalanne C."/>
            <person name="Gautier V."/>
            <person name="Ament-Velasquez S.L."/>
            <person name="Kruys A."/>
            <person name="Hutchinson M.I."/>
            <person name="Powell A.J."/>
            <person name="Barry K."/>
            <person name="Miller A.N."/>
            <person name="Grigoriev I.V."/>
            <person name="Debuchy R."/>
            <person name="Gladieux P."/>
            <person name="Thoren M.H."/>
            <person name="Johannesson H."/>
        </authorList>
    </citation>
    <scope>NUCLEOTIDE SEQUENCE</scope>
    <source>
        <strain evidence="9">CBS 314.62</strain>
    </source>
</reference>
<dbReference type="PANTHER" id="PTHR33048:SF47">
    <property type="entry name" value="INTEGRAL MEMBRANE PROTEIN-RELATED"/>
    <property type="match status" value="1"/>
</dbReference>
<comment type="subcellular location">
    <subcellularLocation>
        <location evidence="1">Membrane</location>
        <topology evidence="1">Multi-pass membrane protein</topology>
    </subcellularLocation>
</comment>
<evidence type="ECO:0000256" key="6">
    <source>
        <dbReference type="SAM" id="MobiDB-lite"/>
    </source>
</evidence>
<comment type="similarity">
    <text evidence="5">Belongs to the SAT4 family.</text>
</comment>
<keyword evidence="4 7" id="KW-0472">Membrane</keyword>
<gene>
    <name evidence="9" type="ORF">B0T22DRAFT_480049</name>
</gene>
<evidence type="ECO:0000313" key="9">
    <source>
        <dbReference type="EMBL" id="KAK3688814.1"/>
    </source>
</evidence>
<feature type="transmembrane region" description="Helical" evidence="7">
    <location>
        <begin position="38"/>
        <end position="59"/>
    </location>
</feature>
<accession>A0AAE0XAV0</accession>
<protein>
    <recommendedName>
        <fullName evidence="8">Rhodopsin domain-containing protein</fullName>
    </recommendedName>
</protein>
<feature type="region of interest" description="Disordered" evidence="6">
    <location>
        <begin position="1"/>
        <end position="28"/>
    </location>
</feature>
<dbReference type="InterPro" id="IPR049326">
    <property type="entry name" value="Rhodopsin_dom_fungi"/>
</dbReference>
<dbReference type="Pfam" id="PF20684">
    <property type="entry name" value="Fung_rhodopsin"/>
    <property type="match status" value="1"/>
</dbReference>
<evidence type="ECO:0000256" key="7">
    <source>
        <dbReference type="SAM" id="Phobius"/>
    </source>
</evidence>
<organism evidence="9 10">
    <name type="scientific">Podospora appendiculata</name>
    <dbReference type="NCBI Taxonomy" id="314037"/>
    <lineage>
        <taxon>Eukaryota</taxon>
        <taxon>Fungi</taxon>
        <taxon>Dikarya</taxon>
        <taxon>Ascomycota</taxon>
        <taxon>Pezizomycotina</taxon>
        <taxon>Sordariomycetes</taxon>
        <taxon>Sordariomycetidae</taxon>
        <taxon>Sordariales</taxon>
        <taxon>Podosporaceae</taxon>
        <taxon>Podospora</taxon>
    </lineage>
</organism>
<dbReference type="GO" id="GO:0016020">
    <property type="term" value="C:membrane"/>
    <property type="evidence" value="ECO:0007669"/>
    <property type="project" value="UniProtKB-SubCell"/>
</dbReference>
<dbReference type="EMBL" id="JAULSO010000002">
    <property type="protein sequence ID" value="KAK3688814.1"/>
    <property type="molecule type" value="Genomic_DNA"/>
</dbReference>
<feature type="transmembrane region" description="Helical" evidence="7">
    <location>
        <begin position="130"/>
        <end position="154"/>
    </location>
</feature>
<keyword evidence="3 7" id="KW-1133">Transmembrane helix</keyword>
<proteinExistence type="inferred from homology"/>
<feature type="transmembrane region" description="Helical" evidence="7">
    <location>
        <begin position="166"/>
        <end position="190"/>
    </location>
</feature>
<feature type="domain" description="Rhodopsin" evidence="8">
    <location>
        <begin position="55"/>
        <end position="255"/>
    </location>
</feature>
<evidence type="ECO:0000256" key="5">
    <source>
        <dbReference type="ARBA" id="ARBA00038359"/>
    </source>
</evidence>
<evidence type="ECO:0000256" key="4">
    <source>
        <dbReference type="ARBA" id="ARBA00023136"/>
    </source>
</evidence>
<dbReference type="InterPro" id="IPR052337">
    <property type="entry name" value="SAT4-like"/>
</dbReference>
<comment type="caution">
    <text evidence="9">The sequence shown here is derived from an EMBL/GenBank/DDBJ whole genome shotgun (WGS) entry which is preliminary data.</text>
</comment>
<evidence type="ECO:0000313" key="10">
    <source>
        <dbReference type="Proteomes" id="UP001270362"/>
    </source>
</evidence>
<sequence length="256" mass="29024">MTSATTGSHDPFDDVPGGPPPQGITPNFINPPSQARDLLVVDFVFVALMLLAVSIRLFVRRRLTKSWGWDDSESPILDLESDPEHWDMDQELTSARFRYLHFCGMTKIGYGRHIWDIPMSWLQNRRNLQLFYTPSLTYPFIMLCAKVSILLLYLRLFNVSQHLTMAIHVGIAVLTLFYTAVTGTVIACMVQCTDIMTRNSNQFCLNFSGPVLILIATFNVLTDFWILALPLPLILRLRLPYREKLGVVVVFTAGLA</sequence>
<evidence type="ECO:0000256" key="3">
    <source>
        <dbReference type="ARBA" id="ARBA00022989"/>
    </source>
</evidence>
<evidence type="ECO:0000259" key="8">
    <source>
        <dbReference type="Pfam" id="PF20684"/>
    </source>
</evidence>
<name>A0AAE0XAV0_9PEZI</name>
<dbReference type="PANTHER" id="PTHR33048">
    <property type="entry name" value="PTH11-LIKE INTEGRAL MEMBRANE PROTEIN (AFU_ORTHOLOGUE AFUA_5G11245)"/>
    <property type="match status" value="1"/>
</dbReference>
<keyword evidence="10" id="KW-1185">Reference proteome</keyword>
<keyword evidence="2 7" id="KW-0812">Transmembrane</keyword>
<feature type="transmembrane region" description="Helical" evidence="7">
    <location>
        <begin position="211"/>
        <end position="235"/>
    </location>
</feature>
<evidence type="ECO:0000256" key="1">
    <source>
        <dbReference type="ARBA" id="ARBA00004141"/>
    </source>
</evidence>
<dbReference type="AlphaFoldDB" id="A0AAE0XAV0"/>